<proteinExistence type="predicted"/>
<evidence type="ECO:0000313" key="3">
    <source>
        <dbReference type="Proteomes" id="UP000722791"/>
    </source>
</evidence>
<dbReference type="AlphaFoldDB" id="A0A8J4GSQ1"/>
<feature type="region of interest" description="Disordered" evidence="1">
    <location>
        <begin position="68"/>
        <end position="103"/>
    </location>
</feature>
<dbReference type="Proteomes" id="UP000722791">
    <property type="component" value="Unassembled WGS sequence"/>
</dbReference>
<comment type="caution">
    <text evidence="2">The sequence shown here is derived from an EMBL/GenBank/DDBJ whole genome shotgun (WGS) entry which is preliminary data.</text>
</comment>
<organism evidence="2 3">
    <name type="scientific">Volvox reticuliferus</name>
    <dbReference type="NCBI Taxonomy" id="1737510"/>
    <lineage>
        <taxon>Eukaryota</taxon>
        <taxon>Viridiplantae</taxon>
        <taxon>Chlorophyta</taxon>
        <taxon>core chlorophytes</taxon>
        <taxon>Chlorophyceae</taxon>
        <taxon>CS clade</taxon>
        <taxon>Chlamydomonadales</taxon>
        <taxon>Volvocaceae</taxon>
        <taxon>Volvox</taxon>
    </lineage>
</organism>
<protein>
    <submittedName>
        <fullName evidence="2">Uncharacterized protein</fullName>
    </submittedName>
</protein>
<evidence type="ECO:0000256" key="1">
    <source>
        <dbReference type="SAM" id="MobiDB-lite"/>
    </source>
</evidence>
<accession>A0A8J4GSQ1</accession>
<feature type="non-terminal residue" evidence="2">
    <location>
        <position position="1"/>
    </location>
</feature>
<evidence type="ECO:0000313" key="2">
    <source>
        <dbReference type="EMBL" id="GIM14307.1"/>
    </source>
</evidence>
<reference evidence="2" key="1">
    <citation type="journal article" date="2021" name="Proc. Natl. Acad. Sci. U.S.A.">
        <title>Three genomes in the algal genus Volvox reveal the fate of a haploid sex-determining region after a transition to homothallism.</title>
        <authorList>
            <person name="Yamamoto K."/>
            <person name="Hamaji T."/>
            <person name="Kawai-Toyooka H."/>
            <person name="Matsuzaki R."/>
            <person name="Takahashi F."/>
            <person name="Nishimura Y."/>
            <person name="Kawachi M."/>
            <person name="Noguchi H."/>
            <person name="Minakuchi Y."/>
            <person name="Umen J.G."/>
            <person name="Toyoda A."/>
            <person name="Nozaki H."/>
        </authorList>
    </citation>
    <scope>NUCLEOTIDE SEQUENCE</scope>
    <source>
        <strain evidence="2">NIES-3785</strain>
    </source>
</reference>
<gene>
    <name evidence="2" type="ORF">Vretimale_17189</name>
</gene>
<name>A0A8J4GSQ1_9CHLO</name>
<dbReference type="EMBL" id="BNCQ01000055">
    <property type="protein sequence ID" value="GIM14307.1"/>
    <property type="molecule type" value="Genomic_DNA"/>
</dbReference>
<sequence length="116" mass="12058">RSKGSCVNIAAASGTGRAPCSPGLANLALDSGSLPFPDTQVLDSFAVIWPQCHGESALRGDLVAPQAHGTGCSGASYDRSTEPSFSGFPRGDDATMRPPPPLLSLMRTRTPKLMLM</sequence>